<dbReference type="AlphaFoldDB" id="A0A930HYX3"/>
<dbReference type="EMBL" id="JABZSQ010000130">
    <property type="protein sequence ID" value="MBF1415372.1"/>
    <property type="molecule type" value="Genomic_DNA"/>
</dbReference>
<feature type="signal peptide" evidence="1">
    <location>
        <begin position="1"/>
        <end position="26"/>
    </location>
</feature>
<keyword evidence="1" id="KW-0732">Signal</keyword>
<sequence>MKIKKKNILMLSLMALVIGFTASCSKMDVGYLRTEGASFTPDSLNVFHNIDPTSVQATDSLPFVSIRIQGVAGTNPVNYELSSVKADSPSASELFMKLYKEGKISVAGGLIVVSQNASRQLPNGRYVLSLKVYNEDHEAILKDVFTIVVTDDQLPTA</sequence>
<evidence type="ECO:0008006" key="4">
    <source>
        <dbReference type="Google" id="ProtNLM"/>
    </source>
</evidence>
<dbReference type="Proteomes" id="UP000757461">
    <property type="component" value="Unassembled WGS sequence"/>
</dbReference>
<comment type="caution">
    <text evidence="2">The sequence shown here is derived from an EMBL/GenBank/DDBJ whole genome shotgun (WGS) entry which is preliminary data.</text>
</comment>
<feature type="chain" id="PRO_5037204636" description="Lipoprotein" evidence="1">
    <location>
        <begin position="27"/>
        <end position="157"/>
    </location>
</feature>
<evidence type="ECO:0000313" key="3">
    <source>
        <dbReference type="Proteomes" id="UP000757461"/>
    </source>
</evidence>
<dbReference type="PROSITE" id="PS51257">
    <property type="entry name" value="PROKAR_LIPOPROTEIN"/>
    <property type="match status" value="1"/>
</dbReference>
<reference evidence="2" key="1">
    <citation type="submission" date="2020-04" db="EMBL/GenBank/DDBJ databases">
        <title>Deep metagenomics examines the oral microbiome during advanced dental caries in children, revealing novel taxa and co-occurrences with host molecules.</title>
        <authorList>
            <person name="Baker J.L."/>
            <person name="Morton J.T."/>
            <person name="Dinis M."/>
            <person name="Alvarez R."/>
            <person name="Tran N.C."/>
            <person name="Knight R."/>
            <person name="Edlund A."/>
        </authorList>
    </citation>
    <scope>NUCLEOTIDE SEQUENCE</scope>
    <source>
        <strain evidence="2">JCVI_25_bin.9</strain>
    </source>
</reference>
<proteinExistence type="predicted"/>
<accession>A0A930HYX3</accession>
<organism evidence="2 3">
    <name type="scientific">Prevotella histicola</name>
    <dbReference type="NCBI Taxonomy" id="470565"/>
    <lineage>
        <taxon>Bacteria</taxon>
        <taxon>Pseudomonadati</taxon>
        <taxon>Bacteroidota</taxon>
        <taxon>Bacteroidia</taxon>
        <taxon>Bacteroidales</taxon>
        <taxon>Prevotellaceae</taxon>
        <taxon>Prevotella</taxon>
    </lineage>
</organism>
<evidence type="ECO:0000313" key="2">
    <source>
        <dbReference type="EMBL" id="MBF1415372.1"/>
    </source>
</evidence>
<name>A0A930HYX3_9BACT</name>
<evidence type="ECO:0000256" key="1">
    <source>
        <dbReference type="SAM" id="SignalP"/>
    </source>
</evidence>
<gene>
    <name evidence="2" type="ORF">HXN33_07310</name>
</gene>
<protein>
    <recommendedName>
        <fullName evidence="4">Lipoprotein</fullName>
    </recommendedName>
</protein>